<evidence type="ECO:0000313" key="6">
    <source>
        <dbReference type="EMBL" id="NNH03870.1"/>
    </source>
</evidence>
<dbReference type="PRINTS" id="PR00080">
    <property type="entry name" value="SDRFAMILY"/>
</dbReference>
<accession>A0A7Y2LZS5</accession>
<organism evidence="6 7">
    <name type="scientific">Microbacterium ulmi</name>
    <dbReference type="NCBI Taxonomy" id="179095"/>
    <lineage>
        <taxon>Bacteria</taxon>
        <taxon>Bacillati</taxon>
        <taxon>Actinomycetota</taxon>
        <taxon>Actinomycetes</taxon>
        <taxon>Micrococcales</taxon>
        <taxon>Microbacteriaceae</taxon>
        <taxon>Microbacterium</taxon>
    </lineage>
</organism>
<evidence type="ECO:0000256" key="2">
    <source>
        <dbReference type="ARBA" id="ARBA00022857"/>
    </source>
</evidence>
<sequence length="240" mass="25285">MLKDYVVAITGASAGIGAATARELAGLGARVVLGARRIDRLAELVAELGEDRALAVEMDVRNPADAERLVQAAVDRFGRLDGLVANAGIGYYGSILDHDDETLGEMLEVNVAGTVWPVRAAVRRLLPQGSGDVVIVSSVAGTTARGNEAVYAATKHAQIGLAQGLDRELFTKGIRVTAVCPGGVVTEFAMQPGGGRTSTSPQLKDMLQADDVARAIGFVLQQPRTMRTLIHRLRGATEEE</sequence>
<dbReference type="CDD" id="cd05233">
    <property type="entry name" value="SDR_c"/>
    <property type="match status" value="1"/>
</dbReference>
<feature type="domain" description="Ketoreductase" evidence="5">
    <location>
        <begin position="5"/>
        <end position="188"/>
    </location>
</feature>
<dbReference type="EMBL" id="JABEMB010000009">
    <property type="protein sequence ID" value="NNH03870.1"/>
    <property type="molecule type" value="Genomic_DNA"/>
</dbReference>
<dbReference type="GO" id="GO:0016616">
    <property type="term" value="F:oxidoreductase activity, acting on the CH-OH group of donors, NAD or NADP as acceptor"/>
    <property type="evidence" value="ECO:0007669"/>
    <property type="project" value="UniProtKB-ARBA"/>
</dbReference>
<keyword evidence="3" id="KW-0560">Oxidoreductase</keyword>
<reference evidence="6 7" key="1">
    <citation type="submission" date="2020-05" db="EMBL/GenBank/DDBJ databases">
        <title>MicrobeNet Type strains.</title>
        <authorList>
            <person name="Nicholson A.C."/>
        </authorList>
    </citation>
    <scope>NUCLEOTIDE SEQUENCE [LARGE SCALE GENOMIC DNA]</scope>
    <source>
        <strain evidence="6 7">JCM 14282</strain>
    </source>
</reference>
<keyword evidence="7" id="KW-1185">Reference proteome</keyword>
<dbReference type="SMART" id="SM00822">
    <property type="entry name" value="PKS_KR"/>
    <property type="match status" value="1"/>
</dbReference>
<dbReference type="PANTHER" id="PTHR43391:SF14">
    <property type="entry name" value="DEHYDROGENASE_REDUCTASE SDR FAMILY PROTEIN 7-LIKE"/>
    <property type="match status" value="1"/>
</dbReference>
<gene>
    <name evidence="6" type="ORF">HLA99_08420</name>
</gene>
<comment type="similarity">
    <text evidence="1 4">Belongs to the short-chain dehydrogenases/reductases (SDR) family.</text>
</comment>
<dbReference type="AlphaFoldDB" id="A0A7Y2LZS5"/>
<dbReference type="PRINTS" id="PR00081">
    <property type="entry name" value="GDHRDH"/>
</dbReference>
<dbReference type="FunFam" id="3.40.50.720:FF:000047">
    <property type="entry name" value="NADP-dependent L-serine/L-allo-threonine dehydrogenase"/>
    <property type="match status" value="1"/>
</dbReference>
<dbReference type="PANTHER" id="PTHR43391">
    <property type="entry name" value="RETINOL DEHYDROGENASE-RELATED"/>
    <property type="match status" value="1"/>
</dbReference>
<protein>
    <submittedName>
        <fullName evidence="6">SDR family oxidoreductase</fullName>
    </submittedName>
</protein>
<dbReference type="InterPro" id="IPR057326">
    <property type="entry name" value="KR_dom"/>
</dbReference>
<evidence type="ECO:0000256" key="4">
    <source>
        <dbReference type="RuleBase" id="RU000363"/>
    </source>
</evidence>
<dbReference type="Pfam" id="PF00106">
    <property type="entry name" value="adh_short"/>
    <property type="match status" value="1"/>
</dbReference>
<evidence type="ECO:0000313" key="7">
    <source>
        <dbReference type="Proteomes" id="UP000543598"/>
    </source>
</evidence>
<name>A0A7Y2LZS5_9MICO</name>
<dbReference type="Gene3D" id="3.40.50.720">
    <property type="entry name" value="NAD(P)-binding Rossmann-like Domain"/>
    <property type="match status" value="1"/>
</dbReference>
<evidence type="ECO:0000259" key="5">
    <source>
        <dbReference type="SMART" id="SM00822"/>
    </source>
</evidence>
<dbReference type="Proteomes" id="UP000543598">
    <property type="component" value="Unassembled WGS sequence"/>
</dbReference>
<evidence type="ECO:0000256" key="3">
    <source>
        <dbReference type="ARBA" id="ARBA00023002"/>
    </source>
</evidence>
<proteinExistence type="inferred from homology"/>
<dbReference type="RefSeq" id="WP_167038173.1">
    <property type="nucleotide sequence ID" value="NZ_BAAANA010000001.1"/>
</dbReference>
<comment type="caution">
    <text evidence="6">The sequence shown here is derived from an EMBL/GenBank/DDBJ whole genome shotgun (WGS) entry which is preliminary data.</text>
</comment>
<dbReference type="SUPFAM" id="SSF51735">
    <property type="entry name" value="NAD(P)-binding Rossmann-fold domains"/>
    <property type="match status" value="1"/>
</dbReference>
<keyword evidence="2" id="KW-0521">NADP</keyword>
<dbReference type="InterPro" id="IPR002347">
    <property type="entry name" value="SDR_fam"/>
</dbReference>
<evidence type="ECO:0000256" key="1">
    <source>
        <dbReference type="ARBA" id="ARBA00006484"/>
    </source>
</evidence>
<dbReference type="InterPro" id="IPR036291">
    <property type="entry name" value="NAD(P)-bd_dom_sf"/>
</dbReference>